<comment type="caution">
    <text evidence="1">The sequence shown here is derived from an EMBL/GenBank/DDBJ whole genome shotgun (WGS) entry which is preliminary data.</text>
</comment>
<accession>A0AAW4BXE4</accession>
<gene>
    <name evidence="1" type="ORF">IR015_21655</name>
</gene>
<name>A0AAW4BXE4_PSEPU</name>
<dbReference type="EMBL" id="JADLKB010000031">
    <property type="protein sequence ID" value="MBF8738013.1"/>
    <property type="molecule type" value="Genomic_DNA"/>
</dbReference>
<evidence type="ECO:0000313" key="1">
    <source>
        <dbReference type="EMBL" id="MBF8738013.1"/>
    </source>
</evidence>
<proteinExistence type="predicted"/>
<dbReference type="AlphaFoldDB" id="A0AAW4BXE4"/>
<dbReference type="Proteomes" id="UP000639504">
    <property type="component" value="Unassembled WGS sequence"/>
</dbReference>
<reference evidence="1" key="1">
    <citation type="submission" date="2020-10" db="EMBL/GenBank/DDBJ databases">
        <title>Genome sequences of Pseudomonas isolates.</title>
        <authorList>
            <person name="Wessels L."/>
            <person name="Reich F."/>
            <person name="Hammerl J."/>
        </authorList>
    </citation>
    <scope>NUCLEOTIDE SEQUENCE</scope>
    <source>
        <strain evidence="1">20-MO00640-0</strain>
    </source>
</reference>
<protein>
    <recommendedName>
        <fullName evidence="3">Ig-like domain-containing protein</fullName>
    </recommendedName>
</protein>
<dbReference type="RefSeq" id="WP_196183420.1">
    <property type="nucleotide sequence ID" value="NZ_JADLJW010000030.1"/>
</dbReference>
<evidence type="ECO:0008006" key="3">
    <source>
        <dbReference type="Google" id="ProtNLM"/>
    </source>
</evidence>
<sequence length="672" mass="74075">MSSSTKKHSPSEWLRIQSRRAIAAWQRDRLPGLQGGLGDLIIADALLAHKDSGLVRSEYLKDDALDFILSVPKWIYSEKDTLRIEHSRDERVWTTLYEEVKDFYNDPVPDPYPIKLDKNHDQMRLEGTHYFRTWIMNDFDESSTSDSLVLIFDTVPPYKHLPPTPFAPVPAVTDASLAAAGGKVTLQLPGHSDWKEGDTAYVYWMNRIPDKFEDFDPPVTKVVTTGKGQPVDIDASVVQTVGDGGVFIAYVLVDQAGNVSLPSIYQSVAVALGTLPTVFEDPIVPLAKAEDGYLIDQLDAEAGVEVWVKADVALKSTDLVVVTWQGAELPAETVGSAPGEYIRIRVPDDVLLKEYGSGPGNVATKVSYTLLRGTHPMGGADTDIVVNFETLYPGGPDPEWPLPIHPDATKPVVTGQGSGLRDELDGKDTGLDASLEFKLFSFAQKDDKLFFYWGGEEAGTYTVTETDTPGDSITVDDVPWDTILKVGNHPAVPVYYEVWRSGVPNPVRSVVTEVKVDAIVIKAPDATFDHLNSGAVTCASIQATKDHPDGAAVEVLIPDLSEYLKYGEFSKIRVHWWVYRGRTPADPEEIIEKVTIEEDVDLDEDHPVTGFTYRIPYATNVLPTYEGSDNPEYTRSRANFEYTILTDEEIPSGVTKVLLAFVPPSGVCDLSR</sequence>
<organism evidence="1 2">
    <name type="scientific">Pseudomonas putida</name>
    <name type="common">Arthrobacter siderocapsulatus</name>
    <dbReference type="NCBI Taxonomy" id="303"/>
    <lineage>
        <taxon>Bacteria</taxon>
        <taxon>Pseudomonadati</taxon>
        <taxon>Pseudomonadota</taxon>
        <taxon>Gammaproteobacteria</taxon>
        <taxon>Pseudomonadales</taxon>
        <taxon>Pseudomonadaceae</taxon>
        <taxon>Pseudomonas</taxon>
    </lineage>
</organism>
<evidence type="ECO:0000313" key="2">
    <source>
        <dbReference type="Proteomes" id="UP000639504"/>
    </source>
</evidence>